<sequence length="59" mass="6801">MKSNNHRSRKLESMDVDHNNGHSLPPHLYVNIFRYDAYWCGGGSFPASSRYLYVSSLSH</sequence>
<comment type="caution">
    <text evidence="1">The sequence shown here is derived from an EMBL/GenBank/DDBJ whole genome shotgun (WGS) entry which is preliminary data.</text>
</comment>
<protein>
    <submittedName>
        <fullName evidence="1">Uncharacterized protein</fullName>
    </submittedName>
</protein>
<keyword evidence="2" id="KW-1185">Reference proteome</keyword>
<feature type="non-terminal residue" evidence="1">
    <location>
        <position position="59"/>
    </location>
</feature>
<organism evidence="1 2">
    <name type="scientific">Datura stramonium</name>
    <name type="common">Jimsonweed</name>
    <name type="synonym">Common thornapple</name>
    <dbReference type="NCBI Taxonomy" id="4076"/>
    <lineage>
        <taxon>Eukaryota</taxon>
        <taxon>Viridiplantae</taxon>
        <taxon>Streptophyta</taxon>
        <taxon>Embryophyta</taxon>
        <taxon>Tracheophyta</taxon>
        <taxon>Spermatophyta</taxon>
        <taxon>Magnoliopsida</taxon>
        <taxon>eudicotyledons</taxon>
        <taxon>Gunneridae</taxon>
        <taxon>Pentapetalae</taxon>
        <taxon>asterids</taxon>
        <taxon>lamiids</taxon>
        <taxon>Solanales</taxon>
        <taxon>Solanaceae</taxon>
        <taxon>Solanoideae</taxon>
        <taxon>Datureae</taxon>
        <taxon>Datura</taxon>
    </lineage>
</organism>
<dbReference type="Proteomes" id="UP000823775">
    <property type="component" value="Unassembled WGS sequence"/>
</dbReference>
<gene>
    <name evidence="1" type="ORF">HAX54_014946</name>
</gene>
<name>A0ABS8TQJ2_DATST</name>
<evidence type="ECO:0000313" key="1">
    <source>
        <dbReference type="EMBL" id="MCD7473233.1"/>
    </source>
</evidence>
<evidence type="ECO:0000313" key="2">
    <source>
        <dbReference type="Proteomes" id="UP000823775"/>
    </source>
</evidence>
<proteinExistence type="predicted"/>
<reference evidence="1 2" key="1">
    <citation type="journal article" date="2021" name="BMC Genomics">
        <title>Datura genome reveals duplications of psychoactive alkaloid biosynthetic genes and high mutation rate following tissue culture.</title>
        <authorList>
            <person name="Rajewski A."/>
            <person name="Carter-House D."/>
            <person name="Stajich J."/>
            <person name="Litt A."/>
        </authorList>
    </citation>
    <scope>NUCLEOTIDE SEQUENCE [LARGE SCALE GENOMIC DNA]</scope>
    <source>
        <strain evidence="1">AR-01</strain>
    </source>
</reference>
<dbReference type="EMBL" id="JACEIK010001942">
    <property type="protein sequence ID" value="MCD7473233.1"/>
    <property type="molecule type" value="Genomic_DNA"/>
</dbReference>
<accession>A0ABS8TQJ2</accession>